<proteinExistence type="predicted"/>
<evidence type="ECO:0000256" key="3">
    <source>
        <dbReference type="ARBA" id="ARBA00022989"/>
    </source>
</evidence>
<dbReference type="Gene3D" id="1.20.1560.10">
    <property type="entry name" value="ABC transporter type 1, transmembrane domain"/>
    <property type="match status" value="1"/>
</dbReference>
<keyword evidence="9" id="KW-1185">Reference proteome</keyword>
<dbReference type="Proteomes" id="UP000748025">
    <property type="component" value="Unassembled WGS sequence"/>
</dbReference>
<dbReference type="InterPro" id="IPR036640">
    <property type="entry name" value="ABC1_TM_sf"/>
</dbReference>
<dbReference type="GO" id="GO:0005524">
    <property type="term" value="F:ATP binding"/>
    <property type="evidence" value="ECO:0007669"/>
    <property type="project" value="InterPro"/>
</dbReference>
<feature type="transmembrane region" description="Helical" evidence="6">
    <location>
        <begin position="55"/>
        <end position="82"/>
    </location>
</feature>
<dbReference type="GO" id="GO:0005886">
    <property type="term" value="C:plasma membrane"/>
    <property type="evidence" value="ECO:0007669"/>
    <property type="project" value="TreeGrafter"/>
</dbReference>
<evidence type="ECO:0000256" key="6">
    <source>
        <dbReference type="SAM" id="Phobius"/>
    </source>
</evidence>
<dbReference type="OrthoDB" id="6500128at2759"/>
<feature type="transmembrane region" description="Helical" evidence="6">
    <location>
        <begin position="160"/>
        <end position="180"/>
    </location>
</feature>
<feature type="compositionally biased region" description="Basic and acidic residues" evidence="5">
    <location>
        <begin position="27"/>
        <end position="43"/>
    </location>
</feature>
<evidence type="ECO:0000313" key="9">
    <source>
        <dbReference type="Proteomes" id="UP000748025"/>
    </source>
</evidence>
<feature type="transmembrane region" description="Helical" evidence="6">
    <location>
        <begin position="186"/>
        <end position="205"/>
    </location>
</feature>
<evidence type="ECO:0000256" key="5">
    <source>
        <dbReference type="SAM" id="MobiDB-lite"/>
    </source>
</evidence>
<feature type="domain" description="ABC transmembrane type-1" evidence="7">
    <location>
        <begin position="101"/>
        <end position="304"/>
    </location>
</feature>
<gene>
    <name evidence="8" type="ORF">E4U43_001857</name>
</gene>
<evidence type="ECO:0000313" key="8">
    <source>
        <dbReference type="EMBL" id="KAG5999793.1"/>
    </source>
</evidence>
<dbReference type="CDD" id="cd18577">
    <property type="entry name" value="ABC_6TM_Pgp_ABCB1_D1_like"/>
    <property type="match status" value="1"/>
</dbReference>
<reference evidence="8" key="1">
    <citation type="journal article" date="2020" name="bioRxiv">
        <title>Whole genome comparisons of ergot fungi reveals the divergence and evolution of species within the genus Claviceps are the result of varying mechanisms driving genome evolution and host range expansion.</title>
        <authorList>
            <person name="Wyka S.A."/>
            <person name="Mondo S.J."/>
            <person name="Liu M."/>
            <person name="Dettman J."/>
            <person name="Nalam V."/>
            <person name="Broders K.D."/>
        </authorList>
    </citation>
    <scope>NUCLEOTIDE SEQUENCE</scope>
    <source>
        <strain evidence="8">CCC 602</strain>
    </source>
</reference>
<dbReference type="EMBL" id="SRPW01001624">
    <property type="protein sequence ID" value="KAG5999793.1"/>
    <property type="molecule type" value="Genomic_DNA"/>
</dbReference>
<evidence type="ECO:0000259" key="7">
    <source>
        <dbReference type="PROSITE" id="PS50929"/>
    </source>
</evidence>
<name>A0A9P7N9N4_9HYPO</name>
<comment type="caution">
    <text evidence="8">The sequence shown here is derived from an EMBL/GenBank/DDBJ whole genome shotgun (WGS) entry which is preliminary data.</text>
</comment>
<dbReference type="GO" id="GO:0140359">
    <property type="term" value="F:ABC-type transporter activity"/>
    <property type="evidence" value="ECO:0007669"/>
    <property type="project" value="InterPro"/>
</dbReference>
<dbReference type="InterPro" id="IPR011527">
    <property type="entry name" value="ABC1_TM_dom"/>
</dbReference>
<sequence>MLPREGAEAAPRPAKNPNRTSNVANPRGDRSKDDNERENHDGKATTTTFGWALNFIAFVAMLAAGTTLPLMNVAFGGFINVFSRFAAGKLSPDTYMNEVVYYTYILINTTAIRTVKNLRVDFVRQLLRQEIAFFDTHSLSVASQITANGDLIYRGISEKLGLIVQSVSMLVSAFVVAFFVQWKLTLITAVIIPINIIVMLTCIYFDTKLEGQMFDIYNASGSLAEEALSTIRTAHAFWAFPRLVARFDEMLGDARRVGDKKSILYAVLFPVEFFSITAGYGLALWQGVRMYSSGEVQEPGTIIT</sequence>
<protein>
    <recommendedName>
        <fullName evidence="7">ABC transmembrane type-1 domain-containing protein</fullName>
    </recommendedName>
</protein>
<comment type="subcellular location">
    <subcellularLocation>
        <location evidence="1">Membrane</location>
        <topology evidence="1">Multi-pass membrane protein</topology>
    </subcellularLocation>
</comment>
<keyword evidence="3 6" id="KW-1133">Transmembrane helix</keyword>
<dbReference type="PROSITE" id="PS50929">
    <property type="entry name" value="ABC_TM1F"/>
    <property type="match status" value="1"/>
</dbReference>
<dbReference type="SUPFAM" id="SSF90123">
    <property type="entry name" value="ABC transporter transmembrane region"/>
    <property type="match status" value="1"/>
</dbReference>
<dbReference type="Pfam" id="PF00664">
    <property type="entry name" value="ABC_membrane"/>
    <property type="match status" value="1"/>
</dbReference>
<dbReference type="PANTHER" id="PTHR24222">
    <property type="entry name" value="ABC TRANSPORTER B FAMILY"/>
    <property type="match status" value="1"/>
</dbReference>
<accession>A0A9P7N9N4</accession>
<evidence type="ECO:0000256" key="4">
    <source>
        <dbReference type="ARBA" id="ARBA00023136"/>
    </source>
</evidence>
<dbReference type="AlphaFoldDB" id="A0A9P7N9N4"/>
<evidence type="ECO:0000256" key="1">
    <source>
        <dbReference type="ARBA" id="ARBA00004141"/>
    </source>
</evidence>
<dbReference type="InterPro" id="IPR039421">
    <property type="entry name" value="Type_1_exporter"/>
</dbReference>
<feature type="transmembrane region" description="Helical" evidence="6">
    <location>
        <begin position="263"/>
        <end position="285"/>
    </location>
</feature>
<organism evidence="8 9">
    <name type="scientific">Claviceps pusilla</name>
    <dbReference type="NCBI Taxonomy" id="123648"/>
    <lineage>
        <taxon>Eukaryota</taxon>
        <taxon>Fungi</taxon>
        <taxon>Dikarya</taxon>
        <taxon>Ascomycota</taxon>
        <taxon>Pezizomycotina</taxon>
        <taxon>Sordariomycetes</taxon>
        <taxon>Hypocreomycetidae</taxon>
        <taxon>Hypocreales</taxon>
        <taxon>Clavicipitaceae</taxon>
        <taxon>Claviceps</taxon>
    </lineage>
</organism>
<dbReference type="PANTHER" id="PTHR24222:SF76">
    <property type="entry name" value="MYCOBACTIN IMPORT ATP-BINDING_PERMEASE PROTEIN IRTB"/>
    <property type="match status" value="1"/>
</dbReference>
<keyword evidence="2 6" id="KW-0812">Transmembrane</keyword>
<feature type="region of interest" description="Disordered" evidence="5">
    <location>
        <begin position="1"/>
        <end position="43"/>
    </location>
</feature>
<keyword evidence="4 6" id="KW-0472">Membrane</keyword>
<feature type="compositionally biased region" description="Low complexity" evidence="5">
    <location>
        <begin position="1"/>
        <end position="13"/>
    </location>
</feature>
<evidence type="ECO:0000256" key="2">
    <source>
        <dbReference type="ARBA" id="ARBA00022692"/>
    </source>
</evidence>